<dbReference type="Proteomes" id="UP000297475">
    <property type="component" value="Unassembled WGS sequence"/>
</dbReference>
<organism evidence="2 3">
    <name type="scientific">Natronospirillum operosum</name>
    <dbReference type="NCBI Taxonomy" id="2759953"/>
    <lineage>
        <taxon>Bacteria</taxon>
        <taxon>Pseudomonadati</taxon>
        <taxon>Pseudomonadota</taxon>
        <taxon>Gammaproteobacteria</taxon>
        <taxon>Oceanospirillales</taxon>
        <taxon>Natronospirillaceae</taxon>
        <taxon>Natronospirillum</taxon>
    </lineage>
</organism>
<feature type="transmembrane region" description="Helical" evidence="1">
    <location>
        <begin position="12"/>
        <end position="32"/>
    </location>
</feature>
<keyword evidence="1" id="KW-1133">Transmembrane helix</keyword>
<keyword evidence="3" id="KW-1185">Reference proteome</keyword>
<proteinExistence type="predicted"/>
<keyword evidence="1" id="KW-0812">Transmembrane</keyword>
<comment type="caution">
    <text evidence="2">The sequence shown here is derived from an EMBL/GenBank/DDBJ whole genome shotgun (WGS) entry which is preliminary data.</text>
</comment>
<evidence type="ECO:0000313" key="2">
    <source>
        <dbReference type="EMBL" id="TGG95494.1"/>
    </source>
</evidence>
<dbReference type="EMBL" id="SRMF01000001">
    <property type="protein sequence ID" value="TGG95494.1"/>
    <property type="molecule type" value="Genomic_DNA"/>
</dbReference>
<feature type="transmembrane region" description="Helical" evidence="1">
    <location>
        <begin position="85"/>
        <end position="103"/>
    </location>
</feature>
<keyword evidence="1" id="KW-0472">Membrane</keyword>
<name>A0A4Z0WCE2_9GAMM</name>
<dbReference type="OrthoDB" id="9156894at2"/>
<dbReference type="AlphaFoldDB" id="A0A4Z0WCE2"/>
<sequence length="105" mass="10943">MTIALTTATGFLVIAVMGLVAYLTRIGGVLIMARMKIGRRTERFIYAMSGSALVAIVVPLAVEGDAAARASLVATSAVMLTTRKTLLAIAAGILVAAGWRALFVY</sequence>
<accession>A0A4Z0WCE2</accession>
<evidence type="ECO:0000313" key="3">
    <source>
        <dbReference type="Proteomes" id="UP000297475"/>
    </source>
</evidence>
<dbReference type="RefSeq" id="WP_135481207.1">
    <property type="nucleotide sequence ID" value="NZ_SRMF01000001.1"/>
</dbReference>
<gene>
    <name evidence="2" type="ORF">E4656_03475</name>
</gene>
<evidence type="ECO:0000256" key="1">
    <source>
        <dbReference type="SAM" id="Phobius"/>
    </source>
</evidence>
<reference evidence="2 3" key="1">
    <citation type="submission" date="2019-04" db="EMBL/GenBank/DDBJ databases">
        <title>Natronospirillum operosus gen. nov., sp. nov., a haloalkaliphilic satellite isolated from decaying biomass of laboratory culture of cyanobacterium Geitlerinema sp. and proposal of Natronospirillaceae fam. nov. and Saccharospirillaceae fam. nov.</title>
        <authorList>
            <person name="Kevbrin V."/>
            <person name="Boltyanskaya Y."/>
            <person name="Koziaeva V."/>
            <person name="Grouzdev D.S."/>
            <person name="Park M."/>
            <person name="Cho J."/>
        </authorList>
    </citation>
    <scope>NUCLEOTIDE SEQUENCE [LARGE SCALE GENOMIC DNA]</scope>
    <source>
        <strain evidence="2 3">G-116</strain>
    </source>
</reference>
<dbReference type="InterPro" id="IPR008407">
    <property type="entry name" value="Brnchd-chn_aa_trnsp_AzlD"/>
</dbReference>
<dbReference type="Pfam" id="PF05437">
    <property type="entry name" value="AzlD"/>
    <property type="match status" value="1"/>
</dbReference>
<feature type="transmembrane region" description="Helical" evidence="1">
    <location>
        <begin position="44"/>
        <end position="62"/>
    </location>
</feature>
<protein>
    <submittedName>
        <fullName evidence="2">AzlD domain-containing protein</fullName>
    </submittedName>
</protein>